<feature type="transmembrane region" description="Helical" evidence="1">
    <location>
        <begin position="133"/>
        <end position="151"/>
    </location>
</feature>
<keyword evidence="1" id="KW-0812">Transmembrane</keyword>
<feature type="transmembrane region" description="Helical" evidence="1">
    <location>
        <begin position="12"/>
        <end position="30"/>
    </location>
</feature>
<keyword evidence="3" id="KW-1185">Reference proteome</keyword>
<feature type="transmembrane region" description="Helical" evidence="1">
    <location>
        <begin position="206"/>
        <end position="224"/>
    </location>
</feature>
<organism evidence="2 3">
    <name type="scientific">Corynebacterium renale</name>
    <dbReference type="NCBI Taxonomy" id="1724"/>
    <lineage>
        <taxon>Bacteria</taxon>
        <taxon>Bacillati</taxon>
        <taxon>Actinomycetota</taxon>
        <taxon>Actinomycetes</taxon>
        <taxon>Mycobacteriales</taxon>
        <taxon>Corynebacteriaceae</taxon>
        <taxon>Corynebacterium</taxon>
    </lineage>
</organism>
<dbReference type="EMBL" id="PDJF01000001">
    <property type="protein sequence ID" value="PFG27253.1"/>
    <property type="molecule type" value="Genomic_DNA"/>
</dbReference>
<proteinExistence type="predicted"/>
<feature type="transmembrane region" description="Helical" evidence="1">
    <location>
        <begin position="104"/>
        <end position="127"/>
    </location>
</feature>
<reference evidence="2 3" key="1">
    <citation type="submission" date="2017-10" db="EMBL/GenBank/DDBJ databases">
        <title>Sequencing the genomes of 1000 actinobacteria strains.</title>
        <authorList>
            <person name="Klenk H.-P."/>
        </authorList>
    </citation>
    <scope>NUCLEOTIDE SEQUENCE [LARGE SCALE GENOMIC DNA]</scope>
    <source>
        <strain evidence="2 3">DSM 20688</strain>
    </source>
</reference>
<evidence type="ECO:0000313" key="3">
    <source>
        <dbReference type="Proteomes" id="UP000221653"/>
    </source>
</evidence>
<feature type="transmembrane region" description="Helical" evidence="1">
    <location>
        <begin position="50"/>
        <end position="74"/>
    </location>
</feature>
<sequence>MAEKVARYRPVPQFVIAAGIILVCAFGSLFNRDKILDPWDAYFVEFPANTTGISLATGYIPALIWLIMLAATLLQGQDFDGDDKFKPRLLASEVKRRAVLHDELAKLSGTLVIVLVVWFEALMVPALFIGSSWWYLTLWLIALAVIFYWYAKGRVQARRKADSFHKPKSYDPKKFKWEMFYVDNEDFRVTIGNEREATSMVNYGHWLAKVIVGVVAVVFVWIFVKGFGII</sequence>
<dbReference type="AlphaFoldDB" id="A0A2A9DKW9"/>
<keyword evidence="1" id="KW-0472">Membrane</keyword>
<dbReference type="RefSeq" id="WP_048379953.1">
    <property type="nucleotide sequence ID" value="NZ_LDYE01000006.1"/>
</dbReference>
<protein>
    <submittedName>
        <fullName evidence="2">Uncharacterized protein</fullName>
    </submittedName>
</protein>
<gene>
    <name evidence="2" type="ORF">ATK06_0304</name>
</gene>
<evidence type="ECO:0000256" key="1">
    <source>
        <dbReference type="SAM" id="Phobius"/>
    </source>
</evidence>
<name>A0A2A9DKW9_9CORY</name>
<comment type="caution">
    <text evidence="2">The sequence shown here is derived from an EMBL/GenBank/DDBJ whole genome shotgun (WGS) entry which is preliminary data.</text>
</comment>
<accession>A0A2A9DKW9</accession>
<dbReference type="STRING" id="1724.GCA_001044175_01581"/>
<keyword evidence="1" id="KW-1133">Transmembrane helix</keyword>
<evidence type="ECO:0000313" key="2">
    <source>
        <dbReference type="EMBL" id="PFG27253.1"/>
    </source>
</evidence>
<dbReference type="Proteomes" id="UP000221653">
    <property type="component" value="Unassembled WGS sequence"/>
</dbReference>
<dbReference type="OrthoDB" id="9808690at2"/>